<reference evidence="10 11" key="1">
    <citation type="submission" date="2019-09" db="EMBL/GenBank/DDBJ databases">
        <authorList>
            <person name="Khan S.A."/>
            <person name="Jeon C.O."/>
            <person name="Chun B.H."/>
            <person name="Jeong S.E."/>
        </authorList>
    </citation>
    <scope>NUCLEOTIDE SEQUENCE [LARGE SCALE GENOMIC DNA]</scope>
    <source>
        <strain evidence="10 11">KCTC 42508</strain>
    </source>
</reference>
<dbReference type="Proteomes" id="UP000323188">
    <property type="component" value="Unassembled WGS sequence"/>
</dbReference>
<name>A0A5B2TX05_9FLAO</name>
<dbReference type="RefSeq" id="WP_154917220.1">
    <property type="nucleotide sequence ID" value="NZ_VUOE01000001.1"/>
</dbReference>
<comment type="caution">
    <text evidence="10">The sequence shown here is derived from an EMBL/GenBank/DDBJ whole genome shotgun (WGS) entry which is preliminary data.</text>
</comment>
<evidence type="ECO:0000256" key="2">
    <source>
        <dbReference type="ARBA" id="ARBA00022475"/>
    </source>
</evidence>
<evidence type="ECO:0000256" key="7">
    <source>
        <dbReference type="SAM" id="Phobius"/>
    </source>
</evidence>
<feature type="region of interest" description="Disordered" evidence="6">
    <location>
        <begin position="210"/>
        <end position="231"/>
    </location>
</feature>
<feature type="transmembrane region" description="Helical" evidence="7">
    <location>
        <begin position="344"/>
        <end position="366"/>
    </location>
</feature>
<dbReference type="EMBL" id="VUOE01000001">
    <property type="protein sequence ID" value="KAA2218673.1"/>
    <property type="molecule type" value="Genomic_DNA"/>
</dbReference>
<evidence type="ECO:0000313" key="10">
    <source>
        <dbReference type="EMBL" id="KAA2218673.1"/>
    </source>
</evidence>
<feature type="domain" description="MacB-like periplasmic core" evidence="9">
    <location>
        <begin position="20"/>
        <end position="200"/>
    </location>
</feature>
<evidence type="ECO:0000256" key="1">
    <source>
        <dbReference type="ARBA" id="ARBA00004651"/>
    </source>
</evidence>
<dbReference type="PANTHER" id="PTHR43738:SF2">
    <property type="entry name" value="ABC TRANSPORTER PERMEASE"/>
    <property type="match status" value="1"/>
</dbReference>
<feature type="transmembrane region" description="Helical" evidence="7">
    <location>
        <begin position="16"/>
        <end position="35"/>
    </location>
</feature>
<dbReference type="Pfam" id="PF02687">
    <property type="entry name" value="FtsX"/>
    <property type="match status" value="1"/>
</dbReference>
<organism evidence="10 11">
    <name type="scientific">Maribacter flavus</name>
    <dbReference type="NCBI Taxonomy" id="1658664"/>
    <lineage>
        <taxon>Bacteria</taxon>
        <taxon>Pseudomonadati</taxon>
        <taxon>Bacteroidota</taxon>
        <taxon>Flavobacteriia</taxon>
        <taxon>Flavobacteriales</taxon>
        <taxon>Flavobacteriaceae</taxon>
        <taxon>Maribacter</taxon>
    </lineage>
</organism>
<sequence>MNIGKISIKNFRYKPLYTFLGVLMLSVSIALLLGIQKLDRSLKNQMENNLGNIDMVVGAKGSPLQLVLASVLHIDNPTGNISCTEAKTLAKNPMVEKAVPISYGDNYQGYRIVGTTKDFAFLYGATLDKGKNIERSMEVILGATLAERTNLKIGDTFQSSHGLAVLGSHEHDDLLTVVGIYRPTGKVIDRLLVTPLETIWDVHHHEENGKEVGHQDEHVNPDHDSEEGHHDEDNVLEEENKEITSLLVSFRNPMALLNLPRAINENTNMQAALPKFELDRLYQFTGVGIKVITGIAYAILAISCITIFVSLYRMVRDRAFDLALMRTYGASNFQLIKMVAYEGLLVAAISFLIGTLLSYLGIYLIFKMIADQYKQQMPIEFGYQEFLPTGFLVLTMVLFAIVFAIYPIVKMNISKILSHEK</sequence>
<evidence type="ECO:0000256" key="4">
    <source>
        <dbReference type="ARBA" id="ARBA00022989"/>
    </source>
</evidence>
<feature type="transmembrane region" description="Helical" evidence="7">
    <location>
        <begin position="386"/>
        <end position="409"/>
    </location>
</feature>
<gene>
    <name evidence="10" type="ORF">F0361_03350</name>
</gene>
<protein>
    <submittedName>
        <fullName evidence="10">FtsX-like permease family protein</fullName>
    </submittedName>
</protein>
<dbReference type="InterPro" id="IPR003838">
    <property type="entry name" value="ABC3_permease_C"/>
</dbReference>
<feature type="domain" description="ABC3 transporter permease C-terminal" evidence="8">
    <location>
        <begin position="295"/>
        <end position="413"/>
    </location>
</feature>
<keyword evidence="5 7" id="KW-0472">Membrane</keyword>
<keyword evidence="3 7" id="KW-0812">Transmembrane</keyword>
<dbReference type="GO" id="GO:0005886">
    <property type="term" value="C:plasma membrane"/>
    <property type="evidence" value="ECO:0007669"/>
    <property type="project" value="UniProtKB-SubCell"/>
</dbReference>
<dbReference type="Pfam" id="PF12704">
    <property type="entry name" value="MacB_PCD"/>
    <property type="match status" value="1"/>
</dbReference>
<proteinExistence type="predicted"/>
<dbReference type="InterPro" id="IPR025857">
    <property type="entry name" value="MacB_PCD"/>
</dbReference>
<dbReference type="PANTHER" id="PTHR43738">
    <property type="entry name" value="ABC TRANSPORTER, MEMBRANE PROTEIN"/>
    <property type="match status" value="1"/>
</dbReference>
<evidence type="ECO:0000256" key="5">
    <source>
        <dbReference type="ARBA" id="ARBA00023136"/>
    </source>
</evidence>
<comment type="subcellular location">
    <subcellularLocation>
        <location evidence="1">Cell membrane</location>
        <topology evidence="1">Multi-pass membrane protein</topology>
    </subcellularLocation>
</comment>
<keyword evidence="2" id="KW-1003">Cell membrane</keyword>
<keyword evidence="4 7" id="KW-1133">Transmembrane helix</keyword>
<evidence type="ECO:0000259" key="9">
    <source>
        <dbReference type="Pfam" id="PF12704"/>
    </source>
</evidence>
<feature type="transmembrane region" description="Helical" evidence="7">
    <location>
        <begin position="295"/>
        <end position="315"/>
    </location>
</feature>
<dbReference type="AlphaFoldDB" id="A0A5B2TX05"/>
<dbReference type="InterPro" id="IPR051125">
    <property type="entry name" value="ABC-4/HrtB_transporter"/>
</dbReference>
<accession>A0A5B2TX05</accession>
<evidence type="ECO:0000313" key="11">
    <source>
        <dbReference type="Proteomes" id="UP000323188"/>
    </source>
</evidence>
<evidence type="ECO:0000259" key="8">
    <source>
        <dbReference type="Pfam" id="PF02687"/>
    </source>
</evidence>
<evidence type="ECO:0000256" key="3">
    <source>
        <dbReference type="ARBA" id="ARBA00022692"/>
    </source>
</evidence>
<evidence type="ECO:0000256" key="6">
    <source>
        <dbReference type="SAM" id="MobiDB-lite"/>
    </source>
</evidence>